<evidence type="ECO:0000256" key="2">
    <source>
        <dbReference type="SAM" id="Phobius"/>
    </source>
</evidence>
<feature type="coiled-coil region" evidence="1">
    <location>
        <begin position="19"/>
        <end position="46"/>
    </location>
</feature>
<accession>A0A139SS49</accession>
<protein>
    <submittedName>
        <fullName evidence="3">Uncharacterized protein</fullName>
    </submittedName>
</protein>
<name>A0A139SS49_9BACT</name>
<evidence type="ECO:0000313" key="3">
    <source>
        <dbReference type="EMBL" id="KXU37419.1"/>
    </source>
</evidence>
<keyword evidence="4" id="KW-1185">Reference proteome</keyword>
<gene>
    <name evidence="3" type="ORF">AXK12_01705</name>
</gene>
<reference evidence="3 4" key="1">
    <citation type="submission" date="2016-02" db="EMBL/GenBank/DDBJ databases">
        <authorList>
            <person name="Wen L."/>
            <person name="He K."/>
            <person name="Yang H."/>
        </authorList>
    </citation>
    <scope>NUCLEOTIDE SEQUENCE [LARGE SCALE GENOMIC DNA]</scope>
    <source>
        <strain evidence="3 4">CV41</strain>
    </source>
</reference>
<sequence length="78" mass="8989">MNTVTDREYAELRKMMVETDAIIAQMRKMNDEREKLRAETMKMQTETKWHPVRYVGGVAIGTILFVAALVGILKAFLQ</sequence>
<organism evidence="3 4">
    <name type="scientific">Cephaloticoccus capnophilus</name>
    <dbReference type="NCBI Taxonomy" id="1548208"/>
    <lineage>
        <taxon>Bacteria</taxon>
        <taxon>Pseudomonadati</taxon>
        <taxon>Verrucomicrobiota</taxon>
        <taxon>Opitutia</taxon>
        <taxon>Opitutales</taxon>
        <taxon>Opitutaceae</taxon>
        <taxon>Cephaloticoccus</taxon>
    </lineage>
</organism>
<keyword evidence="2" id="KW-1133">Transmembrane helix</keyword>
<evidence type="ECO:0000313" key="4">
    <source>
        <dbReference type="Proteomes" id="UP000071392"/>
    </source>
</evidence>
<dbReference type="RefSeq" id="WP_068710932.1">
    <property type="nucleotide sequence ID" value="NZ_LSZP01000008.1"/>
</dbReference>
<dbReference type="EMBL" id="LSZP01000008">
    <property type="protein sequence ID" value="KXU37419.1"/>
    <property type="molecule type" value="Genomic_DNA"/>
</dbReference>
<keyword evidence="1" id="KW-0175">Coiled coil</keyword>
<dbReference type="STRING" id="1548208.AXK12_01705"/>
<comment type="caution">
    <text evidence="3">The sequence shown here is derived from an EMBL/GenBank/DDBJ whole genome shotgun (WGS) entry which is preliminary data.</text>
</comment>
<proteinExistence type="predicted"/>
<feature type="transmembrane region" description="Helical" evidence="2">
    <location>
        <begin position="54"/>
        <end position="77"/>
    </location>
</feature>
<keyword evidence="2" id="KW-0812">Transmembrane</keyword>
<dbReference type="Proteomes" id="UP000071392">
    <property type="component" value="Unassembled WGS sequence"/>
</dbReference>
<dbReference type="AlphaFoldDB" id="A0A139SS49"/>
<evidence type="ECO:0000256" key="1">
    <source>
        <dbReference type="SAM" id="Coils"/>
    </source>
</evidence>
<keyword evidence="2" id="KW-0472">Membrane</keyword>